<evidence type="ECO:0000313" key="4">
    <source>
        <dbReference type="Proteomes" id="UP001055102"/>
    </source>
</evidence>
<evidence type="ECO:0000313" key="3">
    <source>
        <dbReference type="EMBL" id="GJE06343.1"/>
    </source>
</evidence>
<accession>A0ABQ4SV59</accession>
<evidence type="ECO:0008006" key="5">
    <source>
        <dbReference type="Google" id="ProtNLM"/>
    </source>
</evidence>
<evidence type="ECO:0000256" key="1">
    <source>
        <dbReference type="SAM" id="Coils"/>
    </source>
</evidence>
<evidence type="ECO:0000256" key="2">
    <source>
        <dbReference type="SAM" id="MobiDB-lite"/>
    </source>
</evidence>
<keyword evidence="1" id="KW-0175">Coiled coil</keyword>
<gene>
    <name evidence="3" type="ORF">AOPFMNJM_1659</name>
</gene>
<proteinExistence type="predicted"/>
<dbReference type="RefSeq" id="WP_238275003.1">
    <property type="nucleotide sequence ID" value="NZ_BPQR01000027.1"/>
</dbReference>
<feature type="compositionally biased region" description="Basic and acidic residues" evidence="2">
    <location>
        <begin position="1"/>
        <end position="14"/>
    </location>
</feature>
<organism evidence="3 4">
    <name type="scientific">Methylobacterium jeotgali</name>
    <dbReference type="NCBI Taxonomy" id="381630"/>
    <lineage>
        <taxon>Bacteria</taxon>
        <taxon>Pseudomonadati</taxon>
        <taxon>Pseudomonadota</taxon>
        <taxon>Alphaproteobacteria</taxon>
        <taxon>Hyphomicrobiales</taxon>
        <taxon>Methylobacteriaceae</taxon>
        <taxon>Methylobacterium</taxon>
    </lineage>
</organism>
<reference evidence="3" key="1">
    <citation type="journal article" date="2021" name="Front. Microbiol.">
        <title>Comprehensive Comparative Genomics and Phenotyping of Methylobacterium Species.</title>
        <authorList>
            <person name="Alessa O."/>
            <person name="Ogura Y."/>
            <person name="Fujitani Y."/>
            <person name="Takami H."/>
            <person name="Hayashi T."/>
            <person name="Sahin N."/>
            <person name="Tani A."/>
        </authorList>
    </citation>
    <scope>NUCLEOTIDE SEQUENCE</scope>
    <source>
        <strain evidence="3">LMG 23639</strain>
    </source>
</reference>
<dbReference type="EMBL" id="BPQR01000027">
    <property type="protein sequence ID" value="GJE06343.1"/>
    <property type="molecule type" value="Genomic_DNA"/>
</dbReference>
<dbReference type="Proteomes" id="UP001055102">
    <property type="component" value="Unassembled WGS sequence"/>
</dbReference>
<comment type="caution">
    <text evidence="3">The sequence shown here is derived from an EMBL/GenBank/DDBJ whole genome shotgun (WGS) entry which is preliminary data.</text>
</comment>
<name>A0ABQ4SV59_9HYPH</name>
<feature type="region of interest" description="Disordered" evidence="2">
    <location>
        <begin position="1"/>
        <end position="21"/>
    </location>
</feature>
<feature type="coiled-coil region" evidence="1">
    <location>
        <begin position="106"/>
        <end position="136"/>
    </location>
</feature>
<sequence>MAEPARHATHHEAGGRPATAPLRDWLAAIRAQAVSAAEEPVQERGEPDRGGWAPRLVETAPETVAAPAAEAARDPDITELMAENMLLKAQLRIEGERYAEIQAMLADELRDLRRHVESEMQALAEIREERDLWQARAEALAQPLFQKR</sequence>
<reference evidence="3" key="2">
    <citation type="submission" date="2021-08" db="EMBL/GenBank/DDBJ databases">
        <authorList>
            <person name="Tani A."/>
            <person name="Ola A."/>
            <person name="Ogura Y."/>
            <person name="Katsura K."/>
            <person name="Hayashi T."/>
        </authorList>
    </citation>
    <scope>NUCLEOTIDE SEQUENCE</scope>
    <source>
        <strain evidence="3">LMG 23639</strain>
    </source>
</reference>
<keyword evidence="4" id="KW-1185">Reference proteome</keyword>
<feature type="region of interest" description="Disordered" evidence="2">
    <location>
        <begin position="34"/>
        <end position="54"/>
    </location>
</feature>
<protein>
    <recommendedName>
        <fullName evidence="5">ATPase</fullName>
    </recommendedName>
</protein>